<dbReference type="Proteomes" id="UP000190837">
    <property type="component" value="Unassembled WGS sequence"/>
</dbReference>
<sequence>MIKAYELVSNADGRLSTTATIQFAGFVVLSLVLLLAVVFDRDSASELYIAYAAYCGGLTVSKGAVTAYRARYEGEKE</sequence>
<keyword evidence="1" id="KW-1133">Transmembrane helix</keyword>
<evidence type="ECO:0008006" key="4">
    <source>
        <dbReference type="Google" id="ProtNLM"/>
    </source>
</evidence>
<organism evidence="2 3">
    <name type="scientific">Cardiobacterium hominis</name>
    <dbReference type="NCBI Taxonomy" id="2718"/>
    <lineage>
        <taxon>Bacteria</taxon>
        <taxon>Pseudomonadati</taxon>
        <taxon>Pseudomonadota</taxon>
        <taxon>Gammaproteobacteria</taxon>
        <taxon>Cardiobacteriales</taxon>
        <taxon>Cardiobacteriaceae</taxon>
        <taxon>Cardiobacterium</taxon>
    </lineage>
</organism>
<gene>
    <name evidence="2" type="ORF">CHUV0807_2356</name>
</gene>
<feature type="transmembrane region" description="Helical" evidence="1">
    <location>
        <begin position="20"/>
        <end position="39"/>
    </location>
</feature>
<evidence type="ECO:0000313" key="3">
    <source>
        <dbReference type="Proteomes" id="UP000190837"/>
    </source>
</evidence>
<dbReference type="AlphaFoldDB" id="A0A1C3H782"/>
<dbReference type="EMBL" id="FKLO01000080">
    <property type="protein sequence ID" value="SAM71654.1"/>
    <property type="molecule type" value="Genomic_DNA"/>
</dbReference>
<accession>A0A1C3H782</accession>
<dbReference type="RefSeq" id="WP_079542106.1">
    <property type="nucleotide sequence ID" value="NZ_FKLO01000080.1"/>
</dbReference>
<dbReference type="InterPro" id="IPR020300">
    <property type="entry name" value="DUF2644"/>
</dbReference>
<protein>
    <recommendedName>
        <fullName evidence="4">DUF2644 domain-containing protein</fullName>
    </recommendedName>
</protein>
<reference evidence="3" key="1">
    <citation type="submission" date="2016-04" db="EMBL/GenBank/DDBJ databases">
        <authorList>
            <person name="Tagini F."/>
        </authorList>
    </citation>
    <scope>NUCLEOTIDE SEQUENCE [LARGE SCALE GENOMIC DNA]</scope>
    <source>
        <strain evidence="3">CHUV0807</strain>
    </source>
</reference>
<name>A0A1C3H782_9GAMM</name>
<evidence type="ECO:0000313" key="2">
    <source>
        <dbReference type="EMBL" id="SAM71654.1"/>
    </source>
</evidence>
<evidence type="ECO:0000256" key="1">
    <source>
        <dbReference type="SAM" id="Phobius"/>
    </source>
</evidence>
<dbReference type="Pfam" id="PF10841">
    <property type="entry name" value="DUF2644"/>
    <property type="match status" value="1"/>
</dbReference>
<keyword evidence="1" id="KW-0812">Transmembrane</keyword>
<keyword evidence="1" id="KW-0472">Membrane</keyword>
<proteinExistence type="predicted"/>